<keyword evidence="11" id="KW-1185">Reference proteome</keyword>
<evidence type="ECO:0000256" key="2">
    <source>
        <dbReference type="ARBA" id="ARBA00009843"/>
    </source>
</evidence>
<dbReference type="KEGG" id="css:Cst_c06900"/>
<keyword evidence="3" id="KW-0813">Transport</keyword>
<dbReference type="AlphaFoldDB" id="L7VM56"/>
<dbReference type="PANTHER" id="PTHR43568:SF1">
    <property type="entry name" value="P PROTEIN"/>
    <property type="match status" value="1"/>
</dbReference>
<feature type="transmembrane region" description="Helical" evidence="8">
    <location>
        <begin position="12"/>
        <end position="29"/>
    </location>
</feature>
<evidence type="ECO:0000256" key="3">
    <source>
        <dbReference type="ARBA" id="ARBA00022448"/>
    </source>
</evidence>
<accession>L7VM56</accession>
<protein>
    <submittedName>
        <fullName evidence="10">Citrate transporter</fullName>
    </submittedName>
</protein>
<dbReference type="PRINTS" id="PR00758">
    <property type="entry name" value="ARSENICPUMP"/>
</dbReference>
<dbReference type="GO" id="GO:0005886">
    <property type="term" value="C:plasma membrane"/>
    <property type="evidence" value="ECO:0007669"/>
    <property type="project" value="UniProtKB-SubCell"/>
</dbReference>
<feature type="transmembrane region" description="Helical" evidence="8">
    <location>
        <begin position="35"/>
        <end position="52"/>
    </location>
</feature>
<dbReference type="eggNOG" id="COG1055">
    <property type="taxonomic scope" value="Bacteria"/>
</dbReference>
<evidence type="ECO:0000313" key="10">
    <source>
        <dbReference type="EMBL" id="AGC67704.1"/>
    </source>
</evidence>
<dbReference type="InterPro" id="IPR051475">
    <property type="entry name" value="Diverse_Ion_Transporter"/>
</dbReference>
<dbReference type="Pfam" id="PF03600">
    <property type="entry name" value="CitMHS"/>
    <property type="match status" value="1"/>
</dbReference>
<dbReference type="PATRIC" id="fig|1121335.3.peg.669"/>
<feature type="transmembrane region" description="Helical" evidence="8">
    <location>
        <begin position="413"/>
        <end position="433"/>
    </location>
</feature>
<comment type="similarity">
    <text evidence="2">Belongs to the CitM (TC 2.A.11) transporter family.</text>
</comment>
<evidence type="ECO:0000256" key="8">
    <source>
        <dbReference type="SAM" id="Phobius"/>
    </source>
</evidence>
<dbReference type="PANTHER" id="PTHR43568">
    <property type="entry name" value="P PROTEIN"/>
    <property type="match status" value="1"/>
</dbReference>
<evidence type="ECO:0000313" key="11">
    <source>
        <dbReference type="Proteomes" id="UP000011220"/>
    </source>
</evidence>
<dbReference type="STRING" id="1121335.Cst_c06900"/>
<reference evidence="10 11" key="1">
    <citation type="journal article" date="2013" name="Genome Announc.">
        <title>Complete genome sequence of Clostridium stercorarium subsp. stercorarium strain DSM 8532, a thermophilic degrader of plant cell wall fibers.</title>
        <authorList>
            <person name="Poehlein A."/>
            <person name="Zverlov V.V."/>
            <person name="Daniel R."/>
            <person name="Schwarz W.H."/>
            <person name="Liebl W."/>
        </authorList>
    </citation>
    <scope>NUCLEOTIDE SEQUENCE [LARGE SCALE GENOMIC DNA]</scope>
    <source>
        <strain evidence="11">ATCC 35414 / DSM 8532 / NCIMB 11754</strain>
    </source>
</reference>
<proteinExistence type="inferred from homology"/>
<keyword evidence="4" id="KW-1003">Cell membrane</keyword>
<name>L7VM56_THES1</name>
<feature type="transmembrane region" description="Helical" evidence="8">
    <location>
        <begin position="59"/>
        <end position="78"/>
    </location>
</feature>
<keyword evidence="5 8" id="KW-0812">Transmembrane</keyword>
<evidence type="ECO:0000256" key="6">
    <source>
        <dbReference type="ARBA" id="ARBA00022989"/>
    </source>
</evidence>
<feature type="transmembrane region" description="Helical" evidence="8">
    <location>
        <begin position="187"/>
        <end position="206"/>
    </location>
</feature>
<evidence type="ECO:0000259" key="9">
    <source>
        <dbReference type="Pfam" id="PF03600"/>
    </source>
</evidence>
<evidence type="ECO:0000256" key="1">
    <source>
        <dbReference type="ARBA" id="ARBA00004651"/>
    </source>
</evidence>
<dbReference type="Proteomes" id="UP000011220">
    <property type="component" value="Chromosome"/>
</dbReference>
<keyword evidence="7 8" id="KW-0472">Membrane</keyword>
<dbReference type="EMBL" id="CP004044">
    <property type="protein sequence ID" value="AGC67704.1"/>
    <property type="molecule type" value="Genomic_DNA"/>
</dbReference>
<feature type="transmembrane region" description="Helical" evidence="8">
    <location>
        <begin position="98"/>
        <end position="131"/>
    </location>
</feature>
<evidence type="ECO:0000256" key="4">
    <source>
        <dbReference type="ARBA" id="ARBA00022475"/>
    </source>
</evidence>
<evidence type="ECO:0000256" key="7">
    <source>
        <dbReference type="ARBA" id="ARBA00023136"/>
    </source>
</evidence>
<organism evidence="10 11">
    <name type="scientific">Thermoclostridium stercorarium (strain ATCC 35414 / DSM 8532 / NCIMB 11754)</name>
    <name type="common">Clostridium stercorarium</name>
    <dbReference type="NCBI Taxonomy" id="1121335"/>
    <lineage>
        <taxon>Bacteria</taxon>
        <taxon>Bacillati</taxon>
        <taxon>Bacillota</taxon>
        <taxon>Clostridia</taxon>
        <taxon>Eubacteriales</taxon>
        <taxon>Oscillospiraceae</taxon>
        <taxon>Thermoclostridium</taxon>
    </lineage>
</organism>
<gene>
    <name evidence="10" type="ordered locus">Cst_c06900</name>
</gene>
<sequence>MLIRNMKGCVDLILALVLFLITYVLLLVLPNYRAYIALTSAALFVILGIIPLNKVFFSVDWNVIMMIAGTMGIVSLFIESKMPSLLADMIITRMPNVKWAIISLSLFAGIISAFIDNVATVLMVAPVALTISKKLKISPVPGIIAISVSSNLQGAATLVGDTTSILLGGHANMDFLDFFFYRGKLGLFWIVQIGALMSILVLLWVFRKENQKVEVKERTVVEDYFPTILLVGTIVLLILASFIPEEKKPSITNGLICVGLMVVGLVRETARSRGFETVKKTFKEIDYFTLLLLGGLFIVISGITEAGVVDAISELFVKVSGDNVFLMYTLLVWASVFFSAFIDNIPYVATMLPVTGGIANLMGTDPTVLYFGLLAGATLGGNLTPIGASANITGLGILKKEGYNVSAKDFMKISVPFTLAAVTSGYVLIWLIWR</sequence>
<evidence type="ECO:0000256" key="5">
    <source>
        <dbReference type="ARBA" id="ARBA00022692"/>
    </source>
</evidence>
<feature type="transmembrane region" description="Helical" evidence="8">
    <location>
        <begin position="227"/>
        <end position="244"/>
    </location>
</feature>
<feature type="transmembrane region" description="Helical" evidence="8">
    <location>
        <begin position="287"/>
        <end position="304"/>
    </location>
</feature>
<feature type="transmembrane region" description="Helical" evidence="8">
    <location>
        <begin position="250"/>
        <end position="266"/>
    </location>
</feature>
<keyword evidence="6 8" id="KW-1133">Transmembrane helix</keyword>
<dbReference type="InterPro" id="IPR004680">
    <property type="entry name" value="Cit_transptr-like_dom"/>
</dbReference>
<feature type="domain" description="Citrate transporter-like" evidence="9">
    <location>
        <begin position="24"/>
        <end position="376"/>
    </location>
</feature>
<dbReference type="InterPro" id="IPR000802">
    <property type="entry name" value="Arsenical_pump_ArsB"/>
</dbReference>
<comment type="subcellular location">
    <subcellularLocation>
        <location evidence="1">Cell membrane</location>
        <topology evidence="1">Multi-pass membrane protein</topology>
    </subcellularLocation>
</comment>
<feature type="transmembrane region" description="Helical" evidence="8">
    <location>
        <begin position="324"/>
        <end position="342"/>
    </location>
</feature>
<dbReference type="GO" id="GO:0015105">
    <property type="term" value="F:arsenite transmembrane transporter activity"/>
    <property type="evidence" value="ECO:0007669"/>
    <property type="project" value="InterPro"/>
</dbReference>